<feature type="region of interest" description="Disordered" evidence="1">
    <location>
        <begin position="49"/>
        <end position="104"/>
    </location>
</feature>
<accession>A0A974BSV5</accession>
<feature type="region of interest" description="Disordered" evidence="1">
    <location>
        <begin position="1"/>
        <end position="26"/>
    </location>
</feature>
<sequence length="104" mass="11348">MKYSSRAHLPRVRIHCPQRSHPGPRRLDLQHRCLVVMKLELGAAISAPLYSPAPKLPPHQHLLRGAPSHHGQSCPQVPPHSPPDNGGIRQSTPAPPPSRVARSA</sequence>
<organism evidence="2 3">
    <name type="scientific">Xenopus laevis</name>
    <name type="common">African clawed frog</name>
    <dbReference type="NCBI Taxonomy" id="8355"/>
    <lineage>
        <taxon>Eukaryota</taxon>
        <taxon>Metazoa</taxon>
        <taxon>Chordata</taxon>
        <taxon>Craniata</taxon>
        <taxon>Vertebrata</taxon>
        <taxon>Euteleostomi</taxon>
        <taxon>Amphibia</taxon>
        <taxon>Batrachia</taxon>
        <taxon>Anura</taxon>
        <taxon>Pipoidea</taxon>
        <taxon>Pipidae</taxon>
        <taxon>Xenopodinae</taxon>
        <taxon>Xenopus</taxon>
        <taxon>Xenopus</taxon>
    </lineage>
</organism>
<reference evidence="3" key="1">
    <citation type="journal article" date="2016" name="Nature">
        <title>Genome evolution in the allotetraploid frog Xenopus laevis.</title>
        <authorList>
            <person name="Session A.M."/>
            <person name="Uno Y."/>
            <person name="Kwon T."/>
            <person name="Chapman J.A."/>
            <person name="Toyoda A."/>
            <person name="Takahashi S."/>
            <person name="Fukui A."/>
            <person name="Hikosaka A."/>
            <person name="Suzuki A."/>
            <person name="Kondo M."/>
            <person name="van Heeringen S.J."/>
            <person name="Quigley I."/>
            <person name="Heinz S."/>
            <person name="Ogino H."/>
            <person name="Ochi H."/>
            <person name="Hellsten U."/>
            <person name="Lyons J.B."/>
            <person name="Simakov O."/>
            <person name="Putnam N."/>
            <person name="Stites J."/>
            <person name="Kuroki Y."/>
            <person name="Tanaka T."/>
            <person name="Michiue T."/>
            <person name="Watanabe M."/>
            <person name="Bogdanovic O."/>
            <person name="Lister R."/>
            <person name="Georgiou G."/>
            <person name="Paranjpe S.S."/>
            <person name="van Kruijsbergen I."/>
            <person name="Shu S."/>
            <person name="Carlson J."/>
            <person name="Kinoshita T."/>
            <person name="Ohta Y."/>
            <person name="Mawaribuchi S."/>
            <person name="Jenkins J."/>
            <person name="Grimwood J."/>
            <person name="Schmutz J."/>
            <person name="Mitros T."/>
            <person name="Mozaffari S.V."/>
            <person name="Suzuki Y."/>
            <person name="Haramoto Y."/>
            <person name="Yamamoto T.S."/>
            <person name="Takagi C."/>
            <person name="Heald R."/>
            <person name="Miller K."/>
            <person name="Haudenschild C."/>
            <person name="Kitzman J."/>
            <person name="Nakayama T."/>
            <person name="Izutsu Y."/>
            <person name="Robert J."/>
            <person name="Fortriede J."/>
            <person name="Burns K."/>
            <person name="Lotay V."/>
            <person name="Karimi K."/>
            <person name="Yasuoka Y."/>
            <person name="Dichmann D.S."/>
            <person name="Flajnik M.F."/>
            <person name="Houston D.W."/>
            <person name="Shendure J."/>
            <person name="DuPasquier L."/>
            <person name="Vize P.D."/>
            <person name="Zorn A.M."/>
            <person name="Ito M."/>
            <person name="Marcotte E.M."/>
            <person name="Wallingford J.B."/>
            <person name="Ito Y."/>
            <person name="Asashima M."/>
            <person name="Ueno N."/>
            <person name="Matsuda Y."/>
            <person name="Veenstra G.J."/>
            <person name="Fujiyama A."/>
            <person name="Harland R.M."/>
            <person name="Taira M."/>
            <person name="Rokhsar D.S."/>
        </authorList>
    </citation>
    <scope>NUCLEOTIDE SEQUENCE [LARGE SCALE GENOMIC DNA]</scope>
    <source>
        <strain evidence="3">J</strain>
    </source>
</reference>
<dbReference type="EMBL" id="CM004483">
    <property type="protein sequence ID" value="OCT60248.1"/>
    <property type="molecule type" value="Genomic_DNA"/>
</dbReference>
<evidence type="ECO:0000313" key="3">
    <source>
        <dbReference type="Proteomes" id="UP000694892"/>
    </source>
</evidence>
<evidence type="ECO:0000313" key="2">
    <source>
        <dbReference type="EMBL" id="OCT60248.1"/>
    </source>
</evidence>
<proteinExistence type="predicted"/>
<protein>
    <submittedName>
        <fullName evidence="2">Uncharacterized protein</fullName>
    </submittedName>
</protein>
<evidence type="ECO:0000256" key="1">
    <source>
        <dbReference type="SAM" id="MobiDB-lite"/>
    </source>
</evidence>
<feature type="compositionally biased region" description="Basic residues" evidence="1">
    <location>
        <begin position="8"/>
        <end position="24"/>
    </location>
</feature>
<dbReference type="Proteomes" id="UP000694892">
    <property type="component" value="Chromosome 9_10S"/>
</dbReference>
<name>A0A974BSV5_XENLA</name>
<dbReference type="AlphaFoldDB" id="A0A974BSV5"/>
<gene>
    <name evidence="2" type="ORF">XELAEV_18046266mg</name>
</gene>